<accession>A0A6N8IWP3</accession>
<dbReference type="GO" id="GO:0016811">
    <property type="term" value="F:hydrolase activity, acting on carbon-nitrogen (but not peptide) bonds, in linear amides"/>
    <property type="evidence" value="ECO:0007669"/>
    <property type="project" value="TreeGrafter"/>
</dbReference>
<dbReference type="Gene3D" id="3.40.50.10320">
    <property type="entry name" value="LmbE-like"/>
    <property type="match status" value="1"/>
</dbReference>
<evidence type="ECO:0000313" key="1">
    <source>
        <dbReference type="EMBL" id="MVQ31198.1"/>
    </source>
</evidence>
<dbReference type="InterPro" id="IPR003737">
    <property type="entry name" value="GlcNAc_PI_deacetylase-related"/>
</dbReference>
<dbReference type="Pfam" id="PF02585">
    <property type="entry name" value="PIG-L"/>
    <property type="match status" value="1"/>
</dbReference>
<sequence>MLPLSLARDPSGPLELLFLGAHCDDIEIGCGGTILQLLAQRPHAQVTWVVFSSDAVREQEARAGAARFLGDAAGRARVVVRQFRDGYFPYQGAEVKQCFDELRQEVDPDVIFTHHRDDRHQDHRTVSDLTWNTWRRHLILEYEIPKYDGDLGTPNLYSPLPQAMVERKARIIREVYRSQAGKDWMAEDTFLSIARLRGIESGAPERHAEAFHCRKLVLGA</sequence>
<dbReference type="PANTHER" id="PTHR12993">
    <property type="entry name" value="N-ACETYLGLUCOSAMINYL-PHOSPHATIDYLINOSITOL DE-N-ACETYLASE-RELATED"/>
    <property type="match status" value="1"/>
</dbReference>
<comment type="caution">
    <text evidence="1">The sequence shown here is derived from an EMBL/GenBank/DDBJ whole genome shotgun (WGS) entry which is preliminary data.</text>
</comment>
<dbReference type="EMBL" id="WSEL01000009">
    <property type="protein sequence ID" value="MVQ31198.1"/>
    <property type="molecule type" value="Genomic_DNA"/>
</dbReference>
<dbReference type="RefSeq" id="WP_157399276.1">
    <property type="nucleotide sequence ID" value="NZ_WSEL01000009.1"/>
</dbReference>
<gene>
    <name evidence="1" type="ORF">GON04_17195</name>
</gene>
<dbReference type="Proteomes" id="UP000469385">
    <property type="component" value="Unassembled WGS sequence"/>
</dbReference>
<dbReference type="PANTHER" id="PTHR12993:SF30">
    <property type="entry name" value="N-ACETYL-ALPHA-D-GLUCOSAMINYL L-MALATE DEACETYLASE 1"/>
    <property type="match status" value="1"/>
</dbReference>
<proteinExistence type="predicted"/>
<organism evidence="1 2">
    <name type="scientific">Ramlibacter pinisoli</name>
    <dbReference type="NCBI Taxonomy" id="2682844"/>
    <lineage>
        <taxon>Bacteria</taxon>
        <taxon>Pseudomonadati</taxon>
        <taxon>Pseudomonadota</taxon>
        <taxon>Betaproteobacteria</taxon>
        <taxon>Burkholderiales</taxon>
        <taxon>Comamonadaceae</taxon>
        <taxon>Ramlibacter</taxon>
    </lineage>
</organism>
<keyword evidence="2" id="KW-1185">Reference proteome</keyword>
<dbReference type="InterPro" id="IPR024078">
    <property type="entry name" value="LmbE-like_dom_sf"/>
</dbReference>
<reference evidence="1 2" key="1">
    <citation type="submission" date="2019-12" db="EMBL/GenBank/DDBJ databases">
        <authorList>
            <person name="Huq M.A."/>
        </authorList>
    </citation>
    <scope>NUCLEOTIDE SEQUENCE [LARGE SCALE GENOMIC DNA]</scope>
    <source>
        <strain evidence="1 2">MAH-25</strain>
    </source>
</reference>
<protein>
    <submittedName>
        <fullName evidence="1">PIG-L family deacetylase</fullName>
    </submittedName>
</protein>
<evidence type="ECO:0000313" key="2">
    <source>
        <dbReference type="Proteomes" id="UP000469385"/>
    </source>
</evidence>
<name>A0A6N8IWP3_9BURK</name>
<dbReference type="SUPFAM" id="SSF102588">
    <property type="entry name" value="LmbE-like"/>
    <property type="match status" value="1"/>
</dbReference>
<dbReference type="AlphaFoldDB" id="A0A6N8IWP3"/>